<sequence>DNRKSTNNPFLSETQMSFQDKKLRHERERLMLEWDSRSNYRTDLSEVGPNRISSYPASLFTSSGTNDRPVSPSTSKYIPVTAVILSWKRKEGVKSVVAHLRRYLFIQEILIWNNNAEIVLSASDFAERDQDSGSTANNTISSDSGPSIVIFNSVANLHDFSKYTTCTLAKYDHCYIQDDDWINLAMDSMYAVFVDQPNRLITNTIPAMYAQQRTWMFQNSQIGLHTGFSWLGAGSFMPKQAVFKFLMQLGGSNLWKERVQLSDLFFSLWRNQYPIVLSQALAPLDQSSSWSGRIDQWSVVYEHMTDAMVRLTTILSGVGIIQGSPHRVGAKADFVAEEEKPLFKDCHIRSSCTNDKCLFQTDIDMFPAPELVKWPVEPHSRDIHAHEARFRALDYPNPDFVAMHTYHYAVDQDLSTCWRSYLAVGKNNFFGVQFVLPLLDLGANAKSIEIWSTLASTLQVLQSNMLIKASIDGDEWMTCSGVTERTQGSVRFADLSCTGAENRVGIQPDTRGIQYLRFEMTNQVASPIEVCGIRIGEMFL</sequence>
<dbReference type="AlphaFoldDB" id="A0A9P6JMK8"/>
<protein>
    <submittedName>
        <fullName evidence="1">Uncharacterized protein</fullName>
    </submittedName>
</protein>
<dbReference type="OrthoDB" id="1684102at2759"/>
<dbReference type="Proteomes" id="UP000749646">
    <property type="component" value="Unassembled WGS sequence"/>
</dbReference>
<organism evidence="1 2">
    <name type="scientific">Modicella reniformis</name>
    <dbReference type="NCBI Taxonomy" id="1440133"/>
    <lineage>
        <taxon>Eukaryota</taxon>
        <taxon>Fungi</taxon>
        <taxon>Fungi incertae sedis</taxon>
        <taxon>Mucoromycota</taxon>
        <taxon>Mortierellomycotina</taxon>
        <taxon>Mortierellomycetes</taxon>
        <taxon>Mortierellales</taxon>
        <taxon>Mortierellaceae</taxon>
        <taxon>Modicella</taxon>
    </lineage>
</organism>
<evidence type="ECO:0000313" key="1">
    <source>
        <dbReference type="EMBL" id="KAF9977444.1"/>
    </source>
</evidence>
<comment type="caution">
    <text evidence="1">The sequence shown here is derived from an EMBL/GenBank/DDBJ whole genome shotgun (WGS) entry which is preliminary data.</text>
</comment>
<keyword evidence="2" id="KW-1185">Reference proteome</keyword>
<dbReference type="EMBL" id="JAAAHW010004188">
    <property type="protein sequence ID" value="KAF9977444.1"/>
    <property type="molecule type" value="Genomic_DNA"/>
</dbReference>
<proteinExistence type="predicted"/>
<name>A0A9P6JMK8_9FUNG</name>
<evidence type="ECO:0000313" key="2">
    <source>
        <dbReference type="Proteomes" id="UP000749646"/>
    </source>
</evidence>
<feature type="non-terminal residue" evidence="1">
    <location>
        <position position="1"/>
    </location>
</feature>
<reference evidence="1" key="1">
    <citation type="journal article" date="2020" name="Fungal Divers.">
        <title>Resolving the Mortierellaceae phylogeny through synthesis of multi-gene phylogenetics and phylogenomics.</title>
        <authorList>
            <person name="Vandepol N."/>
            <person name="Liber J."/>
            <person name="Desiro A."/>
            <person name="Na H."/>
            <person name="Kennedy M."/>
            <person name="Barry K."/>
            <person name="Grigoriev I.V."/>
            <person name="Miller A.N."/>
            <person name="O'Donnell K."/>
            <person name="Stajich J.E."/>
            <person name="Bonito G."/>
        </authorList>
    </citation>
    <scope>NUCLEOTIDE SEQUENCE</scope>
    <source>
        <strain evidence="1">MES-2147</strain>
    </source>
</reference>
<gene>
    <name evidence="1" type="ORF">BGZ65_007397</name>
</gene>
<accession>A0A9P6JMK8</accession>